<dbReference type="GO" id="GO:0005783">
    <property type="term" value="C:endoplasmic reticulum"/>
    <property type="evidence" value="ECO:0007669"/>
    <property type="project" value="TreeGrafter"/>
</dbReference>
<dbReference type="GO" id="GO:0016020">
    <property type="term" value="C:membrane"/>
    <property type="evidence" value="ECO:0007669"/>
    <property type="project" value="TreeGrafter"/>
</dbReference>
<organism evidence="2 3">
    <name type="scientific">Pleodorina starrii</name>
    <dbReference type="NCBI Taxonomy" id="330485"/>
    <lineage>
        <taxon>Eukaryota</taxon>
        <taxon>Viridiplantae</taxon>
        <taxon>Chlorophyta</taxon>
        <taxon>core chlorophytes</taxon>
        <taxon>Chlorophyceae</taxon>
        <taxon>CS clade</taxon>
        <taxon>Chlamydomonadales</taxon>
        <taxon>Volvocaceae</taxon>
        <taxon>Pleodorina</taxon>
    </lineage>
</organism>
<proteinExistence type="predicted"/>
<reference evidence="2 3" key="1">
    <citation type="journal article" date="2023" name="Commun. Biol.">
        <title>Reorganization of the ancestral sex-determining regions during the evolution of trioecy in Pleodorina starrii.</title>
        <authorList>
            <person name="Takahashi K."/>
            <person name="Suzuki S."/>
            <person name="Kawai-Toyooka H."/>
            <person name="Yamamoto K."/>
            <person name="Hamaji T."/>
            <person name="Ootsuki R."/>
            <person name="Yamaguchi H."/>
            <person name="Kawachi M."/>
            <person name="Higashiyama T."/>
            <person name="Nozaki H."/>
        </authorList>
    </citation>
    <scope>NUCLEOTIDE SEQUENCE [LARGE SCALE GENOMIC DNA]</scope>
    <source>
        <strain evidence="2 3">NIES-4479</strain>
    </source>
</reference>
<dbReference type="SUPFAM" id="SSF48403">
    <property type="entry name" value="Ankyrin repeat"/>
    <property type="match status" value="1"/>
</dbReference>
<dbReference type="Gene3D" id="1.25.40.20">
    <property type="entry name" value="Ankyrin repeat-containing domain"/>
    <property type="match status" value="2"/>
</dbReference>
<evidence type="ECO:0008006" key="4">
    <source>
        <dbReference type="Google" id="ProtNLM"/>
    </source>
</evidence>
<name>A0A9W6F0U7_9CHLO</name>
<keyword evidence="3" id="KW-1185">Reference proteome</keyword>
<comment type="caution">
    <text evidence="2">The sequence shown here is derived from an EMBL/GenBank/DDBJ whole genome shotgun (WGS) entry which is preliminary data.</text>
</comment>
<feature type="compositionally biased region" description="Acidic residues" evidence="1">
    <location>
        <begin position="233"/>
        <end position="270"/>
    </location>
</feature>
<protein>
    <recommendedName>
        <fullName evidence="4">Ankyrin repeat domain-containing protein</fullName>
    </recommendedName>
</protein>
<dbReference type="SUPFAM" id="SSF140860">
    <property type="entry name" value="Pseudo ankyrin repeat-like"/>
    <property type="match status" value="1"/>
</dbReference>
<dbReference type="Proteomes" id="UP001165080">
    <property type="component" value="Unassembled WGS sequence"/>
</dbReference>
<dbReference type="PANTHER" id="PTHR12393:SF6">
    <property type="entry name" value="SPHINGOMYELIN PHOSPHODIESTERASE 2"/>
    <property type="match status" value="1"/>
</dbReference>
<dbReference type="GO" id="GO:0030149">
    <property type="term" value="P:sphingolipid catabolic process"/>
    <property type="evidence" value="ECO:0007669"/>
    <property type="project" value="TreeGrafter"/>
</dbReference>
<dbReference type="GO" id="GO:0004620">
    <property type="term" value="F:phospholipase activity"/>
    <property type="evidence" value="ECO:0007669"/>
    <property type="project" value="TreeGrafter"/>
</dbReference>
<evidence type="ECO:0000313" key="3">
    <source>
        <dbReference type="Proteomes" id="UP001165080"/>
    </source>
</evidence>
<dbReference type="InterPro" id="IPR036770">
    <property type="entry name" value="Ankyrin_rpt-contain_sf"/>
</dbReference>
<accession>A0A9W6F0U7</accession>
<gene>
    <name evidence="2" type="primary">PLESTM_012636</name>
    <name evidence="2" type="ORF">PLESTB_000593900</name>
</gene>
<evidence type="ECO:0000313" key="2">
    <source>
        <dbReference type="EMBL" id="GLC52197.1"/>
    </source>
</evidence>
<dbReference type="PANTHER" id="PTHR12393">
    <property type="entry name" value="SPHINGOMYELIN PHOSPHODIESTERASE RELATED"/>
    <property type="match status" value="1"/>
</dbReference>
<feature type="region of interest" description="Disordered" evidence="1">
    <location>
        <begin position="229"/>
        <end position="270"/>
    </location>
</feature>
<sequence length="600" mass="65939">MENLFNRDDGPPSIWIPGVVDQTSRFLPANEVSGTLRFVNKATRNQFADKVTVLLSRPVRPQLFAQCWGRPGAFGALSLKQRRNFVCLVAASGSVDNLRVALDNAGLLPTTELLEAAAKAGQLEACELLRERGCPWGNSLASAAEGGHRHVCEWMLASGCPHVRAAVCAAARGGHEGLMLWLLDLVQQQGDPAAAHIDAEYLLEHVAAGLGLEALQRMHHQLLERPAHLQQQEQEDEQQAEQEDEQQQAEQEDEQQQAEQEDEQQQAEEDVGWEQQVLALLKHGWILAAAAGSPTPDWKAKVEWLEGLGYPRFGDASIRAANIGPAGNAVGRLQWLHGRGYPMEEYAAKLAAENGDSAALQFLLEQAGVLTHDIDCMEVAWKGHLDILQYLHGRGKPLINAMVARSAASGGHLHVVVWAVETLGVTPDNTGDLLDRAATSGNIELMSWLRDRGWAWGHQAVVTAAFSGRMEALDWILAHGGHLPNNGSPFLNAARNGDLAMILRLRQLGCPRDPELLEYCIFHGVPVPILRLLVELGCPVDDCANVAARVTSEMHPMMYRKALEEWLVELLVLLMLQQQQQQQQEWAPESPAAQLLRLSI</sequence>
<dbReference type="AlphaFoldDB" id="A0A9W6F0U7"/>
<dbReference type="EMBL" id="BRXU01000005">
    <property type="protein sequence ID" value="GLC52197.1"/>
    <property type="molecule type" value="Genomic_DNA"/>
</dbReference>
<evidence type="ECO:0000256" key="1">
    <source>
        <dbReference type="SAM" id="MobiDB-lite"/>
    </source>
</evidence>
<dbReference type="GO" id="GO:0046513">
    <property type="term" value="P:ceramide biosynthetic process"/>
    <property type="evidence" value="ECO:0007669"/>
    <property type="project" value="TreeGrafter"/>
</dbReference>
<dbReference type="GO" id="GO:0071944">
    <property type="term" value="C:cell periphery"/>
    <property type="evidence" value="ECO:0007669"/>
    <property type="project" value="TreeGrafter"/>
</dbReference>